<organism evidence="1 2">
    <name type="scientific">Caenorhabditis tropicalis</name>
    <dbReference type="NCBI Taxonomy" id="1561998"/>
    <lineage>
        <taxon>Eukaryota</taxon>
        <taxon>Metazoa</taxon>
        <taxon>Ecdysozoa</taxon>
        <taxon>Nematoda</taxon>
        <taxon>Chromadorea</taxon>
        <taxon>Rhabditida</taxon>
        <taxon>Rhabditina</taxon>
        <taxon>Rhabditomorpha</taxon>
        <taxon>Rhabditoidea</taxon>
        <taxon>Rhabditidae</taxon>
        <taxon>Peloderinae</taxon>
        <taxon>Caenorhabditis</taxon>
    </lineage>
</organism>
<reference evidence="2" key="1">
    <citation type="submission" date="2016-11" db="UniProtKB">
        <authorList>
            <consortium name="WormBaseParasite"/>
        </authorList>
    </citation>
    <scope>IDENTIFICATION</scope>
</reference>
<evidence type="ECO:0000313" key="2">
    <source>
        <dbReference type="WBParaSite" id="Csp11.Scaffold630.g20640.t1"/>
    </source>
</evidence>
<dbReference type="WBParaSite" id="Csp11.Scaffold630.g20640.t1">
    <property type="protein sequence ID" value="Csp11.Scaffold630.g20640.t1"/>
    <property type="gene ID" value="Csp11.Scaffold630.g20640"/>
</dbReference>
<proteinExistence type="predicted"/>
<dbReference type="Proteomes" id="UP000095282">
    <property type="component" value="Unplaced"/>
</dbReference>
<dbReference type="AlphaFoldDB" id="A0A1I7UYL1"/>
<protein>
    <submittedName>
        <fullName evidence="2">Uncharacterized protein</fullName>
    </submittedName>
</protein>
<sequence length="66" mass="7924">MERVAVSSRRLETFGKRERERDGRRFRHTAASEDNNACVVVVFRNEKEKYCIDERGNRHQNIEEQN</sequence>
<keyword evidence="1" id="KW-1185">Reference proteome</keyword>
<name>A0A1I7UYL1_9PELO</name>
<evidence type="ECO:0000313" key="1">
    <source>
        <dbReference type="Proteomes" id="UP000095282"/>
    </source>
</evidence>
<accession>A0A1I7UYL1</accession>